<dbReference type="Gene3D" id="2.170.270.10">
    <property type="entry name" value="SET domain"/>
    <property type="match status" value="1"/>
</dbReference>
<feature type="compositionally biased region" description="Acidic residues" evidence="1">
    <location>
        <begin position="28"/>
        <end position="45"/>
    </location>
</feature>
<evidence type="ECO:0000256" key="1">
    <source>
        <dbReference type="SAM" id="MobiDB-lite"/>
    </source>
</evidence>
<feature type="compositionally biased region" description="Low complexity" evidence="1">
    <location>
        <begin position="387"/>
        <end position="398"/>
    </location>
</feature>
<evidence type="ECO:0000313" key="3">
    <source>
        <dbReference type="Proteomes" id="UP000008141"/>
    </source>
</evidence>
<proteinExistence type="predicted"/>
<dbReference type="SUPFAM" id="SSF82199">
    <property type="entry name" value="SET domain"/>
    <property type="match status" value="1"/>
</dbReference>
<dbReference type="InterPro" id="IPR046341">
    <property type="entry name" value="SET_dom_sf"/>
</dbReference>
<feature type="region of interest" description="Disordered" evidence="1">
    <location>
        <begin position="27"/>
        <end position="58"/>
    </location>
</feature>
<dbReference type="RefSeq" id="XP_005844165.1">
    <property type="nucleotide sequence ID" value="XM_005844103.1"/>
</dbReference>
<name>E1ZPY9_CHLVA</name>
<dbReference type="CDD" id="cd08161">
    <property type="entry name" value="SET"/>
    <property type="match status" value="1"/>
</dbReference>
<dbReference type="AlphaFoldDB" id="E1ZPY9"/>
<reference evidence="2 3" key="1">
    <citation type="journal article" date="2010" name="Plant Cell">
        <title>The Chlorella variabilis NC64A genome reveals adaptation to photosymbiosis, coevolution with viruses, and cryptic sex.</title>
        <authorList>
            <person name="Blanc G."/>
            <person name="Duncan G."/>
            <person name="Agarkova I."/>
            <person name="Borodovsky M."/>
            <person name="Gurnon J."/>
            <person name="Kuo A."/>
            <person name="Lindquist E."/>
            <person name="Lucas S."/>
            <person name="Pangilinan J."/>
            <person name="Polle J."/>
            <person name="Salamov A."/>
            <person name="Terry A."/>
            <person name="Yamada T."/>
            <person name="Dunigan D.D."/>
            <person name="Grigoriev I.V."/>
            <person name="Claverie J.M."/>
            <person name="Van Etten J.L."/>
        </authorList>
    </citation>
    <scope>NUCLEOTIDE SEQUENCE [LARGE SCALE GENOMIC DNA]</scope>
    <source>
        <strain evidence="2 3">NC64A</strain>
    </source>
</reference>
<dbReference type="EMBL" id="GL433858">
    <property type="protein sequence ID" value="EFN52063.1"/>
    <property type="molecule type" value="Genomic_DNA"/>
</dbReference>
<evidence type="ECO:0000313" key="2">
    <source>
        <dbReference type="EMBL" id="EFN52063.1"/>
    </source>
</evidence>
<dbReference type="Proteomes" id="UP000008141">
    <property type="component" value="Unassembled WGS sequence"/>
</dbReference>
<keyword evidence="3" id="KW-1185">Reference proteome</keyword>
<organism evidence="3">
    <name type="scientific">Chlorella variabilis</name>
    <name type="common">Green alga</name>
    <dbReference type="NCBI Taxonomy" id="554065"/>
    <lineage>
        <taxon>Eukaryota</taxon>
        <taxon>Viridiplantae</taxon>
        <taxon>Chlorophyta</taxon>
        <taxon>core chlorophytes</taxon>
        <taxon>Trebouxiophyceae</taxon>
        <taxon>Chlorellales</taxon>
        <taxon>Chlorellaceae</taxon>
        <taxon>Chlorella clade</taxon>
        <taxon>Chlorella</taxon>
    </lineage>
</organism>
<feature type="compositionally biased region" description="Low complexity" evidence="1">
    <location>
        <begin position="425"/>
        <end position="449"/>
    </location>
</feature>
<gene>
    <name evidence="2" type="ORF">CHLNCDRAFT_139291</name>
</gene>
<feature type="region of interest" description="Disordered" evidence="1">
    <location>
        <begin position="387"/>
        <end position="449"/>
    </location>
</feature>
<dbReference type="InParanoid" id="E1ZPY9"/>
<dbReference type="KEGG" id="cvr:CHLNCDRAFT_139291"/>
<protein>
    <submittedName>
        <fullName evidence="2">Expressed protein</fullName>
    </submittedName>
</protein>
<dbReference type="GeneID" id="17351476"/>
<accession>E1ZPY9</accession>
<dbReference type="OrthoDB" id="515462at2759"/>
<sequence>MVTQQAAAAAATHLGWEERDGTLYILESSDEGEEQDDAVQQEEADVTPPAISGGRLPEGAEDAQLMPEEDGLLPERPSWRIAGHQWVLNTVIPYRVAYQRVTKAYSKCMEESPKDYPAVVVAVAAGLDLNVSRKIETYIRKNMGTKGALRSPDQLPQMLPVANCGERFAIPADDLRCALAADPGALGWRNRATGQHSGKRGRVPKDTVLGAYQSLQLLQPEYMDMIADPELAADMQLTGSQLSLCCEAFAADSSVGDGFFTKKTRLAEPLLAEFDVSSCRHDVSLDPLIELKRGVRQLSHLQGGANCLFVEALVFGWPHLFVITTRDVEPGEEFLLDYGRSYWQNIAKEKQRCRMSEAEQQQLRAMYEAEQARLMEAGQKPASLITSGQQGTAASGVAASGGDGGDLRGTSHAIRAPAEVLAPMAEQEQAQQEQAQQEQEQAPQEQEQP</sequence>